<evidence type="ECO:0000313" key="1">
    <source>
        <dbReference type="Proteomes" id="UP000887579"/>
    </source>
</evidence>
<reference evidence="2" key="1">
    <citation type="submission" date="2022-11" db="UniProtKB">
        <authorList>
            <consortium name="WormBaseParasite"/>
        </authorList>
    </citation>
    <scope>IDENTIFICATION</scope>
</reference>
<protein>
    <submittedName>
        <fullName evidence="2">Acetyl-CoA carboxylase beta subunit</fullName>
    </submittedName>
</protein>
<accession>A0AC34FNJ9</accession>
<name>A0AC34FNJ9_9BILA</name>
<sequence length="131" mass="15007">MFSSVDSRIPSIYHETKSRTRLPSITPSTFSIDESLVEYIDSCSSAEEFSSQLNSEKNSREWNFNEDKKIKKNDSGEKYNDDKKHQGKLFKGFKNMLNKFMYVDVPTTDINESGTGSIDERSVCITWLVGL</sequence>
<evidence type="ECO:0000313" key="2">
    <source>
        <dbReference type="WBParaSite" id="ES5_v2.g18866.t1"/>
    </source>
</evidence>
<dbReference type="WBParaSite" id="ES5_v2.g18866.t1">
    <property type="protein sequence ID" value="ES5_v2.g18866.t1"/>
    <property type="gene ID" value="ES5_v2.g18866"/>
</dbReference>
<proteinExistence type="predicted"/>
<dbReference type="Proteomes" id="UP000887579">
    <property type="component" value="Unplaced"/>
</dbReference>
<organism evidence="1 2">
    <name type="scientific">Panagrolaimus sp. ES5</name>
    <dbReference type="NCBI Taxonomy" id="591445"/>
    <lineage>
        <taxon>Eukaryota</taxon>
        <taxon>Metazoa</taxon>
        <taxon>Ecdysozoa</taxon>
        <taxon>Nematoda</taxon>
        <taxon>Chromadorea</taxon>
        <taxon>Rhabditida</taxon>
        <taxon>Tylenchina</taxon>
        <taxon>Panagrolaimomorpha</taxon>
        <taxon>Panagrolaimoidea</taxon>
        <taxon>Panagrolaimidae</taxon>
        <taxon>Panagrolaimus</taxon>
    </lineage>
</organism>